<evidence type="ECO:0000313" key="3">
    <source>
        <dbReference type="Proteomes" id="UP000326570"/>
    </source>
</evidence>
<sequence>MSKSHLKLLLANLFFLATLDLFGQTPLGKGLVSIDCENGRILEFYPDTTDIKATKTIKILGDILPTTVGVTNHQEPKRIWWGILSLNEQGEWNESQWLKPEQSGFSLELRFKQQTKGWYEVIVNNQNGQTYWLRKSKFTKYLSWEDHLKRQRSISRLPASNQPIRRQPTEQSKSIKYSGPECFRIRSVSGDWVEIFLIVYLNEDPEKPKHKIKTGWIKWRNGDNLLINYSCPYINGIKQEILTRE</sequence>
<feature type="chain" id="PRO_5025033097" description="SH3 domain-containing protein" evidence="1">
    <location>
        <begin position="24"/>
        <end position="245"/>
    </location>
</feature>
<dbReference type="RefSeq" id="WP_150903024.1">
    <property type="nucleotide sequence ID" value="NZ_VTWT01000003.1"/>
</dbReference>
<dbReference type="Proteomes" id="UP000326570">
    <property type="component" value="Unassembled WGS sequence"/>
</dbReference>
<protein>
    <recommendedName>
        <fullName evidence="4">SH3 domain-containing protein</fullName>
    </recommendedName>
</protein>
<evidence type="ECO:0008006" key="4">
    <source>
        <dbReference type="Google" id="ProtNLM"/>
    </source>
</evidence>
<proteinExistence type="predicted"/>
<accession>A0A5N1IZX0</accession>
<dbReference type="AlphaFoldDB" id="A0A5N1IZX0"/>
<gene>
    <name evidence="2" type="ORF">F0P94_06500</name>
</gene>
<keyword evidence="1" id="KW-0732">Signal</keyword>
<evidence type="ECO:0000256" key="1">
    <source>
        <dbReference type="SAM" id="SignalP"/>
    </source>
</evidence>
<name>A0A5N1IZX0_9BACT</name>
<keyword evidence="3" id="KW-1185">Reference proteome</keyword>
<reference evidence="2 3" key="1">
    <citation type="submission" date="2019-09" db="EMBL/GenBank/DDBJ databases">
        <title>Genome sequence of Adhaeribacter sp. M2.</title>
        <authorList>
            <person name="Srinivasan S."/>
        </authorList>
    </citation>
    <scope>NUCLEOTIDE SEQUENCE [LARGE SCALE GENOMIC DNA]</scope>
    <source>
        <strain evidence="2 3">M2</strain>
    </source>
</reference>
<comment type="caution">
    <text evidence="2">The sequence shown here is derived from an EMBL/GenBank/DDBJ whole genome shotgun (WGS) entry which is preliminary data.</text>
</comment>
<organism evidence="2 3">
    <name type="scientific">Adhaeribacter soli</name>
    <dbReference type="NCBI Taxonomy" id="2607655"/>
    <lineage>
        <taxon>Bacteria</taxon>
        <taxon>Pseudomonadati</taxon>
        <taxon>Bacteroidota</taxon>
        <taxon>Cytophagia</taxon>
        <taxon>Cytophagales</taxon>
        <taxon>Hymenobacteraceae</taxon>
        <taxon>Adhaeribacter</taxon>
    </lineage>
</organism>
<evidence type="ECO:0000313" key="2">
    <source>
        <dbReference type="EMBL" id="KAA9339995.1"/>
    </source>
</evidence>
<feature type="signal peptide" evidence="1">
    <location>
        <begin position="1"/>
        <end position="23"/>
    </location>
</feature>
<dbReference type="EMBL" id="VTWT01000003">
    <property type="protein sequence ID" value="KAA9339995.1"/>
    <property type="molecule type" value="Genomic_DNA"/>
</dbReference>